<evidence type="ECO:0000256" key="6">
    <source>
        <dbReference type="ARBA" id="ARBA00022917"/>
    </source>
</evidence>
<evidence type="ECO:0000256" key="10">
    <source>
        <dbReference type="RuleBase" id="RU363036"/>
    </source>
</evidence>
<dbReference type="GO" id="GO:0004830">
    <property type="term" value="F:tryptophan-tRNA ligase activity"/>
    <property type="evidence" value="ECO:0007669"/>
    <property type="project" value="UniProtKB-UniRule"/>
</dbReference>
<dbReference type="KEGG" id="vin:AKJ08_1731"/>
<dbReference type="GO" id="GO:0005524">
    <property type="term" value="F:ATP binding"/>
    <property type="evidence" value="ECO:0007669"/>
    <property type="project" value="UniProtKB-KW"/>
</dbReference>
<keyword evidence="7 10" id="KW-0030">Aminoacyl-tRNA synthetase</keyword>
<keyword evidence="12" id="KW-1185">Reference proteome</keyword>
<gene>
    <name evidence="11" type="ORF">AKJ08_1731</name>
</gene>
<organism evidence="11 12">
    <name type="scientific">Vulgatibacter incomptus</name>
    <dbReference type="NCBI Taxonomy" id="1391653"/>
    <lineage>
        <taxon>Bacteria</taxon>
        <taxon>Pseudomonadati</taxon>
        <taxon>Myxococcota</taxon>
        <taxon>Myxococcia</taxon>
        <taxon>Myxococcales</taxon>
        <taxon>Cystobacterineae</taxon>
        <taxon>Vulgatibacteraceae</taxon>
        <taxon>Vulgatibacter</taxon>
    </lineage>
</organism>
<evidence type="ECO:0000256" key="8">
    <source>
        <dbReference type="ARBA" id="ARBA00049929"/>
    </source>
</evidence>
<dbReference type="Pfam" id="PF00579">
    <property type="entry name" value="tRNA-synt_1b"/>
    <property type="match status" value="1"/>
</dbReference>
<dbReference type="RefSeq" id="WP_050725669.1">
    <property type="nucleotide sequence ID" value="NZ_CP012332.1"/>
</dbReference>
<evidence type="ECO:0000256" key="5">
    <source>
        <dbReference type="ARBA" id="ARBA00022840"/>
    </source>
</evidence>
<dbReference type="EMBL" id="CP012332">
    <property type="protein sequence ID" value="AKU91344.1"/>
    <property type="molecule type" value="Genomic_DNA"/>
</dbReference>
<dbReference type="FunFam" id="1.10.240.10:FF:000005">
    <property type="entry name" value="Tryptophan--tRNA ligase"/>
    <property type="match status" value="1"/>
</dbReference>
<dbReference type="PROSITE" id="PS00178">
    <property type="entry name" value="AA_TRNA_LIGASE_I"/>
    <property type="match status" value="1"/>
</dbReference>
<keyword evidence="3 10" id="KW-0436">Ligase</keyword>
<keyword evidence="5 10" id="KW-0067">ATP-binding</keyword>
<dbReference type="AlphaFoldDB" id="A0A0K1PDZ3"/>
<evidence type="ECO:0000313" key="11">
    <source>
        <dbReference type="EMBL" id="AKU91344.1"/>
    </source>
</evidence>
<comment type="similarity">
    <text evidence="1 10">Belongs to the class-I aminoacyl-tRNA synthetase family.</text>
</comment>
<dbReference type="InterPro" id="IPR001412">
    <property type="entry name" value="aa-tRNA-synth_I_CS"/>
</dbReference>
<dbReference type="InterPro" id="IPR014729">
    <property type="entry name" value="Rossmann-like_a/b/a_fold"/>
</dbReference>
<dbReference type="Proteomes" id="UP000055590">
    <property type="component" value="Chromosome"/>
</dbReference>
<name>A0A0K1PDZ3_9BACT</name>
<dbReference type="EC" id="6.1.1.2" evidence="2 9"/>
<dbReference type="STRING" id="1391653.AKJ08_1731"/>
<dbReference type="NCBIfam" id="TIGR00233">
    <property type="entry name" value="trpS"/>
    <property type="match status" value="1"/>
</dbReference>
<dbReference type="InterPro" id="IPR002306">
    <property type="entry name" value="Trp-tRNA-ligase"/>
</dbReference>
<dbReference type="PRINTS" id="PR01039">
    <property type="entry name" value="TRNASYNTHTRP"/>
</dbReference>
<evidence type="ECO:0000256" key="7">
    <source>
        <dbReference type="ARBA" id="ARBA00023146"/>
    </source>
</evidence>
<protein>
    <recommendedName>
        <fullName evidence="2 9">Tryptophan--tRNA ligase</fullName>
        <ecNumber evidence="2 9">6.1.1.2</ecNumber>
    </recommendedName>
</protein>
<evidence type="ECO:0000256" key="4">
    <source>
        <dbReference type="ARBA" id="ARBA00022741"/>
    </source>
</evidence>
<sequence length="330" mass="36008">MSTSAPSQARILSGVQPSGTLHIGNYFGAIQQHIQLQDSQAEAFYFIANYHALTTLRDADRLRELTHNVALDYLALGLDPAKAVFFRQSDVPEVHELAWFLATITPVSLLEKGVSYKDKVTRGIAANAGLLTYPVLMAADILLQQASLVPVGEDQVQHVEFARDMAGFFNNAYAGGQEVLKLPKAHFAPGKKVPGLDGQKMSKSYGNTIGIFEEGSALKKKVMSIKTTSVPLGQPLDPENDTVFAIYKLVASQADVAAMEADYRSGAIGFGHAKQRLHEALDKHFADSRDRRKELEKNPAEVEAILRMGAERARHTARVTIDACRHAVGV</sequence>
<evidence type="ECO:0000313" key="12">
    <source>
        <dbReference type="Proteomes" id="UP000055590"/>
    </source>
</evidence>
<evidence type="ECO:0000256" key="3">
    <source>
        <dbReference type="ARBA" id="ARBA00022598"/>
    </source>
</evidence>
<accession>A0A0K1PDZ3</accession>
<dbReference type="SUPFAM" id="SSF52374">
    <property type="entry name" value="Nucleotidylyl transferase"/>
    <property type="match status" value="1"/>
</dbReference>
<dbReference type="PATRIC" id="fig|1391653.3.peg.1817"/>
<proteinExistence type="inferred from homology"/>
<dbReference type="OrthoDB" id="9801042at2"/>
<dbReference type="PANTHER" id="PTHR43766">
    <property type="entry name" value="TRYPTOPHAN--TRNA LIGASE, MITOCHONDRIAL"/>
    <property type="match status" value="1"/>
</dbReference>
<dbReference type="InterPro" id="IPR002305">
    <property type="entry name" value="aa-tRNA-synth_Ic"/>
</dbReference>
<reference evidence="11 12" key="1">
    <citation type="submission" date="2015-08" db="EMBL/GenBank/DDBJ databases">
        <authorList>
            <person name="Babu N.S."/>
            <person name="Beckwith C.J."/>
            <person name="Beseler K.G."/>
            <person name="Brison A."/>
            <person name="Carone J.V."/>
            <person name="Caskin T.P."/>
            <person name="Diamond M."/>
            <person name="Durham M.E."/>
            <person name="Foxe J.M."/>
            <person name="Go M."/>
            <person name="Henderson B.A."/>
            <person name="Jones I.B."/>
            <person name="McGettigan J.A."/>
            <person name="Micheletti S.J."/>
            <person name="Nasrallah M.E."/>
            <person name="Ortiz D."/>
            <person name="Piller C.R."/>
            <person name="Privatt S.R."/>
            <person name="Schneider S.L."/>
            <person name="Sharp S."/>
            <person name="Smith T.C."/>
            <person name="Stanton J.D."/>
            <person name="Ullery H.E."/>
            <person name="Wilson R.J."/>
            <person name="Serrano M.G."/>
            <person name="Buck G."/>
            <person name="Lee V."/>
            <person name="Wang Y."/>
            <person name="Carvalho R."/>
            <person name="Voegtly L."/>
            <person name="Shi R."/>
            <person name="Duckworth R."/>
            <person name="Johnson A."/>
            <person name="Loviza R."/>
            <person name="Walstead R."/>
            <person name="Shah Z."/>
            <person name="Kiflezghi M."/>
            <person name="Wade K."/>
            <person name="Ball S.L."/>
            <person name="Bradley K.W."/>
            <person name="Asai D.J."/>
            <person name="Bowman C.A."/>
            <person name="Russell D.A."/>
            <person name="Pope W.H."/>
            <person name="Jacobs-Sera D."/>
            <person name="Hendrix R.W."/>
            <person name="Hatfull G.F."/>
        </authorList>
    </citation>
    <scope>NUCLEOTIDE SEQUENCE [LARGE SCALE GENOMIC DNA]</scope>
    <source>
        <strain evidence="11 12">DSM 27710</strain>
    </source>
</reference>
<keyword evidence="4 10" id="KW-0547">Nucleotide-binding</keyword>
<keyword evidence="6 10" id="KW-0648">Protein biosynthesis</keyword>
<dbReference type="InterPro" id="IPR050203">
    <property type="entry name" value="Trp-tRNA_synthetase"/>
</dbReference>
<dbReference type="GO" id="GO:0006436">
    <property type="term" value="P:tryptophanyl-tRNA aminoacylation"/>
    <property type="evidence" value="ECO:0007669"/>
    <property type="project" value="UniProtKB-UniRule"/>
</dbReference>
<evidence type="ECO:0000256" key="1">
    <source>
        <dbReference type="ARBA" id="ARBA00005594"/>
    </source>
</evidence>
<dbReference type="Gene3D" id="3.40.50.620">
    <property type="entry name" value="HUPs"/>
    <property type="match status" value="1"/>
</dbReference>
<comment type="catalytic activity">
    <reaction evidence="8">
        <text>tRNA(Trp) + L-tryptophan + ATP = L-tryptophyl-tRNA(Trp) + AMP + diphosphate + H(+)</text>
        <dbReference type="Rhea" id="RHEA:24080"/>
        <dbReference type="Rhea" id="RHEA-COMP:9671"/>
        <dbReference type="Rhea" id="RHEA-COMP:9705"/>
        <dbReference type="ChEBI" id="CHEBI:15378"/>
        <dbReference type="ChEBI" id="CHEBI:30616"/>
        <dbReference type="ChEBI" id="CHEBI:33019"/>
        <dbReference type="ChEBI" id="CHEBI:57912"/>
        <dbReference type="ChEBI" id="CHEBI:78442"/>
        <dbReference type="ChEBI" id="CHEBI:78535"/>
        <dbReference type="ChEBI" id="CHEBI:456215"/>
        <dbReference type="EC" id="6.1.1.2"/>
    </reaction>
</comment>
<dbReference type="CDD" id="cd00806">
    <property type="entry name" value="TrpRS_core"/>
    <property type="match status" value="1"/>
</dbReference>
<evidence type="ECO:0000256" key="2">
    <source>
        <dbReference type="ARBA" id="ARBA00013161"/>
    </source>
</evidence>
<dbReference type="Gene3D" id="1.10.240.10">
    <property type="entry name" value="Tyrosyl-Transfer RNA Synthetase"/>
    <property type="match status" value="1"/>
</dbReference>
<dbReference type="PANTHER" id="PTHR43766:SF1">
    <property type="entry name" value="TRYPTOPHAN--TRNA LIGASE, MITOCHONDRIAL"/>
    <property type="match status" value="1"/>
</dbReference>
<evidence type="ECO:0000256" key="9">
    <source>
        <dbReference type="NCBIfam" id="TIGR00233"/>
    </source>
</evidence>
<dbReference type="GO" id="GO:0005829">
    <property type="term" value="C:cytosol"/>
    <property type="evidence" value="ECO:0007669"/>
    <property type="project" value="TreeGrafter"/>
</dbReference>